<dbReference type="EMBL" id="WIWV01000027">
    <property type="protein sequence ID" value="KAF7717389.1"/>
    <property type="molecule type" value="Genomic_DNA"/>
</dbReference>
<evidence type="ECO:0000256" key="7">
    <source>
        <dbReference type="ARBA" id="ARBA00022989"/>
    </source>
</evidence>
<sequence length="640" mass="70734">MSASKETSASKTGSSPSMTEPDLELNHTESGYLANDSVQNFSWHDLQVRVKDRATKAPLSILTEAAGLVKAGEMLAIMGPSGSGKTTLLNALAHRVAAAGATTTGDICANGQKLTLQLVRDLSGYVEQEDALIGSLTVRETMIFAARLALPSTVSKQEAFRRVDDLINSFGLGSQANTIVGTPIKKGLSGGQKKRLGVSSRLVTNPKILFLDEPTSGLDSALSLEVCSYIKSIGQRNNLVIIASIHQPSSTTFQQFDKLCLLSGGKTCYFGPVAEAAAYFGRIGYPIPAETNSAEFFLDLINTDLDKNGEIMQRTEHVCEMWNKSPERTHLHESIQKISEGSSKDLLHYKAQKPGVWTRPFVLLHRSWIKSYRDIMAYGIRFAMYFGLAVLMGTVFLRFNTEQQYIQPYINAIFFGSAFMSFMAVAYVPAFLEDLNTFKQERANGLVGPLSFMVSNFIIGLPFLFLITILFSVIEYWMSNFRPSGSGFFMWVAWLFLDLVAAESLVVLVSSTFNVFVVALAVTAFLNGLWMCVDGFLVPMNTLNVFWKYVFHYIDYQAYVFQGMMVNEFESRVYECVKVAGGAYQCNYPSTLNAVGQIRGADVLKVFSIETGLQGTWFGIMIGIIAGYRLLAYLVLVLRK</sequence>
<feature type="transmembrane region" description="Helical" evidence="10">
    <location>
        <begin position="617"/>
        <end position="638"/>
    </location>
</feature>
<dbReference type="OrthoDB" id="66620at2759"/>
<evidence type="ECO:0000313" key="13">
    <source>
        <dbReference type="Proteomes" id="UP000631181"/>
    </source>
</evidence>
<dbReference type="Gene3D" id="3.40.50.300">
    <property type="entry name" value="P-loop containing nucleotide triphosphate hydrolases"/>
    <property type="match status" value="1"/>
</dbReference>
<comment type="caution">
    <text evidence="12">The sequence shown here is derived from an EMBL/GenBank/DDBJ whole genome shotgun (WGS) entry which is preliminary data.</text>
</comment>
<evidence type="ECO:0000256" key="6">
    <source>
        <dbReference type="ARBA" id="ARBA00022840"/>
    </source>
</evidence>
<evidence type="ECO:0000313" key="12">
    <source>
        <dbReference type="EMBL" id="KAF7717389.1"/>
    </source>
</evidence>
<dbReference type="GO" id="GO:0005524">
    <property type="term" value="F:ATP binding"/>
    <property type="evidence" value="ECO:0007669"/>
    <property type="project" value="UniProtKB-KW"/>
</dbReference>
<keyword evidence="6" id="KW-0067">ATP-binding</keyword>
<dbReference type="InterPro" id="IPR013525">
    <property type="entry name" value="ABC2_TM"/>
</dbReference>
<evidence type="ECO:0000256" key="2">
    <source>
        <dbReference type="ARBA" id="ARBA00005814"/>
    </source>
</evidence>
<evidence type="ECO:0000256" key="8">
    <source>
        <dbReference type="ARBA" id="ARBA00023136"/>
    </source>
</evidence>
<comment type="similarity">
    <text evidence="2">Belongs to the ABC transporter superfamily. ABCG family. Eye pigment precursor importer (TC 3.A.1.204) subfamily.</text>
</comment>
<feature type="transmembrane region" description="Helical" evidence="10">
    <location>
        <begin position="515"/>
        <end position="533"/>
    </location>
</feature>
<dbReference type="Proteomes" id="UP000631181">
    <property type="component" value="Unassembled WGS sequence"/>
</dbReference>
<accession>A0A8J8W6M7</accession>
<dbReference type="InterPro" id="IPR027417">
    <property type="entry name" value="P-loop_NTPase"/>
</dbReference>
<comment type="subcellular location">
    <subcellularLocation>
        <location evidence="1">Membrane</location>
        <topology evidence="1">Multi-pass membrane protein</topology>
    </subcellularLocation>
</comment>
<keyword evidence="3" id="KW-0813">Transport</keyword>
<reference evidence="12" key="1">
    <citation type="journal article" date="2020" name="Front. Microbiol.">
        <title>Gene regulatory networks of Penicillium echinulatum 2HH and Penicillium oxalicum 114-2 inferred by a computational biology approach.</title>
        <authorList>
            <person name="Lenz A.R."/>
            <person name="Galan-Vasquez E."/>
            <person name="Balbinot E."/>
            <person name="De Abreu F.P."/>
            <person name="De Oliveira N.S."/>
            <person name="Da Rosa L.O."/>
            <person name="De Avila E Silva S."/>
            <person name="Camassola M."/>
            <person name="Dillon A.J.P."/>
            <person name="Perez-Rueda E."/>
        </authorList>
    </citation>
    <scope>NUCLEOTIDE SEQUENCE</scope>
    <source>
        <strain evidence="12">S1M29</strain>
    </source>
</reference>
<evidence type="ECO:0000256" key="1">
    <source>
        <dbReference type="ARBA" id="ARBA00004141"/>
    </source>
</evidence>
<evidence type="ECO:0000256" key="5">
    <source>
        <dbReference type="ARBA" id="ARBA00022741"/>
    </source>
</evidence>
<feature type="transmembrane region" description="Helical" evidence="10">
    <location>
        <begin position="488"/>
        <end position="509"/>
    </location>
</feature>
<gene>
    <name evidence="12" type="ORF">PECM_004205</name>
</gene>
<keyword evidence="7 10" id="KW-1133">Transmembrane helix</keyword>
<dbReference type="Pfam" id="PF00005">
    <property type="entry name" value="ABC_tran"/>
    <property type="match status" value="1"/>
</dbReference>
<dbReference type="AlphaFoldDB" id="A0A8J8W6M7"/>
<dbReference type="InterPro" id="IPR043926">
    <property type="entry name" value="ABCG_dom"/>
</dbReference>
<feature type="domain" description="ABC transporter" evidence="11">
    <location>
        <begin position="46"/>
        <end position="289"/>
    </location>
</feature>
<keyword evidence="13" id="KW-1185">Reference proteome</keyword>
<keyword evidence="8 10" id="KW-0472">Membrane</keyword>
<protein>
    <submittedName>
        <fullName evidence="12">ABC transporter domain-containing protein</fullName>
    </submittedName>
</protein>
<evidence type="ECO:0000256" key="4">
    <source>
        <dbReference type="ARBA" id="ARBA00022692"/>
    </source>
</evidence>
<dbReference type="InterPro" id="IPR003439">
    <property type="entry name" value="ABC_transporter-like_ATP-bd"/>
</dbReference>
<evidence type="ECO:0000256" key="10">
    <source>
        <dbReference type="SAM" id="Phobius"/>
    </source>
</evidence>
<feature type="transmembrane region" description="Helical" evidence="10">
    <location>
        <begin position="409"/>
        <end position="432"/>
    </location>
</feature>
<feature type="compositionally biased region" description="Polar residues" evidence="9">
    <location>
        <begin position="1"/>
        <end position="18"/>
    </location>
</feature>
<name>A0A8J8W6M7_9EURO</name>
<feature type="transmembrane region" description="Helical" evidence="10">
    <location>
        <begin position="375"/>
        <end position="397"/>
    </location>
</feature>
<organism evidence="12 13">
    <name type="scientific">Penicillium ucsense</name>
    <dbReference type="NCBI Taxonomy" id="2839758"/>
    <lineage>
        <taxon>Eukaryota</taxon>
        <taxon>Fungi</taxon>
        <taxon>Dikarya</taxon>
        <taxon>Ascomycota</taxon>
        <taxon>Pezizomycotina</taxon>
        <taxon>Eurotiomycetes</taxon>
        <taxon>Eurotiomycetidae</taxon>
        <taxon>Eurotiales</taxon>
        <taxon>Aspergillaceae</taxon>
        <taxon>Penicillium</taxon>
    </lineage>
</organism>
<dbReference type="Pfam" id="PF01061">
    <property type="entry name" value="ABC2_membrane"/>
    <property type="match status" value="1"/>
</dbReference>
<dbReference type="InterPro" id="IPR052215">
    <property type="entry name" value="Plant_ABCG"/>
</dbReference>
<dbReference type="PANTHER" id="PTHR48042:SF11">
    <property type="entry name" value="ABC TRANSPORTER G FAMILY MEMBER 11"/>
    <property type="match status" value="1"/>
</dbReference>
<dbReference type="Pfam" id="PF19055">
    <property type="entry name" value="ABC2_membrane_7"/>
    <property type="match status" value="1"/>
</dbReference>
<dbReference type="GO" id="GO:0016887">
    <property type="term" value="F:ATP hydrolysis activity"/>
    <property type="evidence" value="ECO:0007669"/>
    <property type="project" value="InterPro"/>
</dbReference>
<feature type="transmembrane region" description="Helical" evidence="10">
    <location>
        <begin position="452"/>
        <end position="476"/>
    </location>
</feature>
<keyword evidence="5" id="KW-0547">Nucleotide-binding</keyword>
<evidence type="ECO:0000256" key="9">
    <source>
        <dbReference type="SAM" id="MobiDB-lite"/>
    </source>
</evidence>
<dbReference type="GO" id="GO:0016020">
    <property type="term" value="C:membrane"/>
    <property type="evidence" value="ECO:0007669"/>
    <property type="project" value="UniProtKB-SubCell"/>
</dbReference>
<keyword evidence="4 10" id="KW-0812">Transmembrane</keyword>
<dbReference type="InterPro" id="IPR003593">
    <property type="entry name" value="AAA+_ATPase"/>
</dbReference>
<dbReference type="GO" id="GO:0140359">
    <property type="term" value="F:ABC-type transporter activity"/>
    <property type="evidence" value="ECO:0007669"/>
    <property type="project" value="InterPro"/>
</dbReference>
<proteinExistence type="inferred from homology"/>
<evidence type="ECO:0000256" key="3">
    <source>
        <dbReference type="ARBA" id="ARBA00022448"/>
    </source>
</evidence>
<dbReference type="PROSITE" id="PS50893">
    <property type="entry name" value="ABC_TRANSPORTER_2"/>
    <property type="match status" value="1"/>
</dbReference>
<dbReference type="SUPFAM" id="SSF52540">
    <property type="entry name" value="P-loop containing nucleoside triphosphate hydrolases"/>
    <property type="match status" value="1"/>
</dbReference>
<feature type="region of interest" description="Disordered" evidence="9">
    <location>
        <begin position="1"/>
        <end position="23"/>
    </location>
</feature>
<dbReference type="PANTHER" id="PTHR48042">
    <property type="entry name" value="ABC TRANSPORTER G FAMILY MEMBER 11"/>
    <property type="match status" value="1"/>
</dbReference>
<evidence type="ECO:0000259" key="11">
    <source>
        <dbReference type="PROSITE" id="PS50893"/>
    </source>
</evidence>
<dbReference type="SMART" id="SM00382">
    <property type="entry name" value="AAA"/>
    <property type="match status" value="1"/>
</dbReference>